<keyword evidence="8" id="KW-0472">Membrane</keyword>
<gene>
    <name evidence="10" type="ORF">FH610_016870</name>
</gene>
<feature type="transmembrane region" description="Helical" evidence="8">
    <location>
        <begin position="34"/>
        <end position="58"/>
    </location>
</feature>
<dbReference type="Pfam" id="PF01435">
    <property type="entry name" value="Peptidase_M48"/>
    <property type="match status" value="1"/>
</dbReference>
<keyword evidence="2" id="KW-0479">Metal-binding</keyword>
<evidence type="ECO:0000256" key="6">
    <source>
        <dbReference type="RuleBase" id="RU003983"/>
    </source>
</evidence>
<comment type="caution">
    <text evidence="10">The sequence shown here is derived from an EMBL/GenBank/DDBJ whole genome shotgun (WGS) entry which is preliminary data.</text>
</comment>
<dbReference type="EMBL" id="VDMA02000008">
    <property type="protein sequence ID" value="KAB8184017.1"/>
    <property type="molecule type" value="Genomic_DNA"/>
</dbReference>
<keyword evidence="1 6" id="KW-0645">Protease</keyword>
<evidence type="ECO:0000256" key="1">
    <source>
        <dbReference type="ARBA" id="ARBA00022670"/>
    </source>
</evidence>
<name>A0A5N6BU78_9ACTN</name>
<evidence type="ECO:0000256" key="5">
    <source>
        <dbReference type="ARBA" id="ARBA00023049"/>
    </source>
</evidence>
<dbReference type="CDD" id="cd07326">
    <property type="entry name" value="M56_BlaR1_MecR1_like"/>
    <property type="match status" value="1"/>
</dbReference>
<dbReference type="Proteomes" id="UP000313066">
    <property type="component" value="Unassembled WGS sequence"/>
</dbReference>
<evidence type="ECO:0000313" key="10">
    <source>
        <dbReference type="EMBL" id="KAB8184017.1"/>
    </source>
</evidence>
<keyword evidence="11" id="KW-1185">Reference proteome</keyword>
<comment type="similarity">
    <text evidence="6">Belongs to the peptidase M48 family.</text>
</comment>
<dbReference type="PANTHER" id="PTHR34978">
    <property type="entry name" value="POSSIBLE SENSOR-TRANSDUCER PROTEIN BLAR"/>
    <property type="match status" value="1"/>
</dbReference>
<evidence type="ECO:0000256" key="3">
    <source>
        <dbReference type="ARBA" id="ARBA00022801"/>
    </source>
</evidence>
<keyword evidence="4 6" id="KW-0862">Zinc</keyword>
<evidence type="ECO:0000256" key="8">
    <source>
        <dbReference type="SAM" id="Phobius"/>
    </source>
</evidence>
<keyword evidence="8" id="KW-0812">Transmembrane</keyword>
<organism evidence="10 11">
    <name type="scientific">Microbispora catharanthi</name>
    <dbReference type="NCBI Taxonomy" id="1712871"/>
    <lineage>
        <taxon>Bacteria</taxon>
        <taxon>Bacillati</taxon>
        <taxon>Actinomycetota</taxon>
        <taxon>Actinomycetes</taxon>
        <taxon>Streptosporangiales</taxon>
        <taxon>Streptosporangiaceae</taxon>
        <taxon>Microbispora</taxon>
    </lineage>
</organism>
<comment type="cofactor">
    <cofactor evidence="6">
        <name>Zn(2+)</name>
        <dbReference type="ChEBI" id="CHEBI:29105"/>
    </cofactor>
    <text evidence="6">Binds 1 zinc ion per subunit.</text>
</comment>
<sequence>MRIIVYLPFVVSALLGLAIPRFGRRLAPATATRLLVGAGAACAASSVLALVFLASTYLGQVPLVASFGDWSVGLFEALDPVPRPAAQLALLALAVVGALAVRTAARQALALRRVSRTCRRASAASGGLVVVDDPVPHAYAVPGGFGDPGRVVVTTGILRALGAEERRVLLAHERAHLRHRHHLYRTVAAVAAALNPLLASLPRAVEYTTERWADERAAEEVGDRKVAARAIVKAALAGGERQRRAGLAALAFGHGDVLPRVNHLLTAPPRRRPLTAAVLIVAVAACLVATNESRADTESLFEEAETTPPVVHVVAGRRHAGAVEAPALHGGPRGRDGRPGPKPGPDGVVDRFPVLSGRGEAGW</sequence>
<dbReference type="PANTHER" id="PTHR34978:SF3">
    <property type="entry name" value="SLR0241 PROTEIN"/>
    <property type="match status" value="1"/>
</dbReference>
<dbReference type="Gene3D" id="3.30.2010.10">
    <property type="entry name" value="Metalloproteases ('zincins'), catalytic domain"/>
    <property type="match status" value="1"/>
</dbReference>
<keyword evidence="8" id="KW-1133">Transmembrane helix</keyword>
<keyword evidence="5 6" id="KW-0482">Metalloprotease</keyword>
<dbReference type="AlphaFoldDB" id="A0A5N6BU78"/>
<feature type="region of interest" description="Disordered" evidence="7">
    <location>
        <begin position="322"/>
        <end position="363"/>
    </location>
</feature>
<evidence type="ECO:0000256" key="2">
    <source>
        <dbReference type="ARBA" id="ARBA00022723"/>
    </source>
</evidence>
<evidence type="ECO:0000313" key="11">
    <source>
        <dbReference type="Proteomes" id="UP000313066"/>
    </source>
</evidence>
<evidence type="ECO:0000259" key="9">
    <source>
        <dbReference type="Pfam" id="PF01435"/>
    </source>
</evidence>
<protein>
    <submittedName>
        <fullName evidence="10">M48 family metalloprotease</fullName>
    </submittedName>
</protein>
<keyword evidence="3 6" id="KW-0378">Hydrolase</keyword>
<dbReference type="InterPro" id="IPR052173">
    <property type="entry name" value="Beta-lactam_resp_regulator"/>
</dbReference>
<feature type="domain" description="Peptidase M48" evidence="9">
    <location>
        <begin position="114"/>
        <end position="188"/>
    </location>
</feature>
<proteinExistence type="inferred from homology"/>
<reference evidence="10 11" key="1">
    <citation type="submission" date="2019-10" db="EMBL/GenBank/DDBJ databases">
        <title>Nonomuraea sp. nov., isolated from Phyllanthus amarus.</title>
        <authorList>
            <person name="Klykleung N."/>
            <person name="Tanasupawat S."/>
        </authorList>
    </citation>
    <scope>NUCLEOTIDE SEQUENCE [LARGE SCALE GENOMIC DNA]</scope>
    <source>
        <strain evidence="10 11">CR1-09</strain>
    </source>
</reference>
<dbReference type="GO" id="GO:0046872">
    <property type="term" value="F:metal ion binding"/>
    <property type="evidence" value="ECO:0007669"/>
    <property type="project" value="UniProtKB-KW"/>
</dbReference>
<dbReference type="InterPro" id="IPR001915">
    <property type="entry name" value="Peptidase_M48"/>
</dbReference>
<evidence type="ECO:0000256" key="4">
    <source>
        <dbReference type="ARBA" id="ARBA00022833"/>
    </source>
</evidence>
<dbReference type="GO" id="GO:0006508">
    <property type="term" value="P:proteolysis"/>
    <property type="evidence" value="ECO:0007669"/>
    <property type="project" value="UniProtKB-KW"/>
</dbReference>
<accession>A0A5N6BU78</accession>
<feature type="transmembrane region" description="Helical" evidence="8">
    <location>
        <begin position="6"/>
        <end position="22"/>
    </location>
</feature>
<evidence type="ECO:0000256" key="7">
    <source>
        <dbReference type="SAM" id="MobiDB-lite"/>
    </source>
</evidence>
<dbReference type="RefSeq" id="WP_139575422.1">
    <property type="nucleotide sequence ID" value="NZ_VDMA02000008.1"/>
</dbReference>
<dbReference type="GO" id="GO:0004222">
    <property type="term" value="F:metalloendopeptidase activity"/>
    <property type="evidence" value="ECO:0007669"/>
    <property type="project" value="InterPro"/>
</dbReference>